<dbReference type="EMBL" id="CP039852">
    <property type="protein sequence ID" value="QCZ92580.1"/>
    <property type="molecule type" value="Genomic_DNA"/>
</dbReference>
<dbReference type="OrthoDB" id="9812192at2"/>
<name>A0A5B7YAT5_9ALTE</name>
<sequence>MIAVIATLHCTEDNEEHLISALKTLQFHSRQEDGCQRYDLLQRKVGKQVELILSELWDDEAALEAHFNAGHFNRFTAQAEDIVENTEIRKFDVLED</sequence>
<evidence type="ECO:0000313" key="3">
    <source>
        <dbReference type="Proteomes" id="UP000304912"/>
    </source>
</evidence>
<keyword evidence="2" id="KW-0503">Monooxygenase</keyword>
<accession>A0A5B7YAT5</accession>
<keyword evidence="2" id="KW-0560">Oxidoreductase</keyword>
<dbReference type="PANTHER" id="PTHR33336">
    <property type="entry name" value="QUINOL MONOOXYGENASE YGIN-RELATED"/>
    <property type="match status" value="1"/>
</dbReference>
<evidence type="ECO:0000259" key="1">
    <source>
        <dbReference type="PROSITE" id="PS51725"/>
    </source>
</evidence>
<keyword evidence="3" id="KW-1185">Reference proteome</keyword>
<protein>
    <submittedName>
        <fullName evidence="2">Antibiotic biosynthesis monooxygenase</fullName>
    </submittedName>
</protein>
<dbReference type="Gene3D" id="3.30.70.100">
    <property type="match status" value="1"/>
</dbReference>
<dbReference type="AlphaFoldDB" id="A0A5B7YAT5"/>
<dbReference type="InterPro" id="IPR050744">
    <property type="entry name" value="AI-2_Isomerase_LsrG"/>
</dbReference>
<dbReference type="InterPro" id="IPR007138">
    <property type="entry name" value="ABM_dom"/>
</dbReference>
<dbReference type="PANTHER" id="PTHR33336:SF15">
    <property type="entry name" value="ABM DOMAIN-CONTAINING PROTEIN"/>
    <property type="match status" value="1"/>
</dbReference>
<organism evidence="2 3">
    <name type="scientific">Salinimonas iocasae</name>
    <dbReference type="NCBI Taxonomy" id="2572577"/>
    <lineage>
        <taxon>Bacteria</taxon>
        <taxon>Pseudomonadati</taxon>
        <taxon>Pseudomonadota</taxon>
        <taxon>Gammaproteobacteria</taxon>
        <taxon>Alteromonadales</taxon>
        <taxon>Alteromonadaceae</taxon>
        <taxon>Alteromonas/Salinimonas group</taxon>
        <taxon>Salinimonas</taxon>
    </lineage>
</organism>
<evidence type="ECO:0000313" key="2">
    <source>
        <dbReference type="EMBL" id="QCZ92580.1"/>
    </source>
</evidence>
<gene>
    <name evidence="2" type="ORF">FBQ74_03450</name>
</gene>
<dbReference type="InterPro" id="IPR011008">
    <property type="entry name" value="Dimeric_a/b-barrel"/>
</dbReference>
<feature type="domain" description="ABM" evidence="1">
    <location>
        <begin position="2"/>
        <end position="91"/>
    </location>
</feature>
<proteinExistence type="predicted"/>
<dbReference type="Pfam" id="PF03992">
    <property type="entry name" value="ABM"/>
    <property type="match status" value="1"/>
</dbReference>
<dbReference type="PROSITE" id="PS51725">
    <property type="entry name" value="ABM"/>
    <property type="match status" value="1"/>
</dbReference>
<reference evidence="2 3" key="1">
    <citation type="submission" date="2019-04" db="EMBL/GenBank/DDBJ databases">
        <title>Salinimonas iocasae sp. nov., a halophilic bacterium isolated from the outer tube casing of tubeworms in Okinawa Trough.</title>
        <authorList>
            <person name="Zhang H."/>
            <person name="Wang H."/>
            <person name="Li C."/>
        </authorList>
    </citation>
    <scope>NUCLEOTIDE SEQUENCE [LARGE SCALE GENOMIC DNA]</scope>
    <source>
        <strain evidence="2 3">KX18D6</strain>
    </source>
</reference>
<dbReference type="RefSeq" id="WP_139755332.1">
    <property type="nucleotide sequence ID" value="NZ_CP039852.1"/>
</dbReference>
<dbReference type="SUPFAM" id="SSF54909">
    <property type="entry name" value="Dimeric alpha+beta barrel"/>
    <property type="match status" value="1"/>
</dbReference>
<dbReference type="Proteomes" id="UP000304912">
    <property type="component" value="Chromosome"/>
</dbReference>
<dbReference type="KEGG" id="salk:FBQ74_03450"/>
<dbReference type="GO" id="GO:0004497">
    <property type="term" value="F:monooxygenase activity"/>
    <property type="evidence" value="ECO:0007669"/>
    <property type="project" value="UniProtKB-KW"/>
</dbReference>